<evidence type="ECO:0000313" key="4">
    <source>
        <dbReference type="Proteomes" id="UP000679126"/>
    </source>
</evidence>
<dbReference type="SUPFAM" id="SSF53756">
    <property type="entry name" value="UDP-Glycosyltransferase/glycogen phosphorylase"/>
    <property type="match status" value="1"/>
</dbReference>
<keyword evidence="3" id="KW-0328">Glycosyltransferase</keyword>
<dbReference type="PANTHER" id="PTHR46401:SF2">
    <property type="entry name" value="GLYCOSYLTRANSFERASE WBBK-RELATED"/>
    <property type="match status" value="1"/>
</dbReference>
<organism evidence="3 4">
    <name type="scientific">Chitinophaga chungangae</name>
    <dbReference type="NCBI Taxonomy" id="2821488"/>
    <lineage>
        <taxon>Bacteria</taxon>
        <taxon>Pseudomonadati</taxon>
        <taxon>Bacteroidota</taxon>
        <taxon>Chitinophagia</taxon>
        <taxon>Chitinophagales</taxon>
        <taxon>Chitinophagaceae</taxon>
        <taxon>Chitinophaga</taxon>
    </lineage>
</organism>
<dbReference type="InterPro" id="IPR001296">
    <property type="entry name" value="Glyco_trans_1"/>
</dbReference>
<dbReference type="Gene3D" id="3.40.50.2000">
    <property type="entry name" value="Glycogen Phosphorylase B"/>
    <property type="match status" value="2"/>
</dbReference>
<evidence type="ECO:0000259" key="2">
    <source>
        <dbReference type="Pfam" id="PF00534"/>
    </source>
</evidence>
<feature type="domain" description="Glycosyl transferase family 1" evidence="2">
    <location>
        <begin position="176"/>
        <end position="333"/>
    </location>
</feature>
<evidence type="ECO:0000313" key="3">
    <source>
        <dbReference type="EMBL" id="MBO9153211.1"/>
    </source>
</evidence>
<dbReference type="Proteomes" id="UP000679126">
    <property type="component" value="Unassembled WGS sequence"/>
</dbReference>
<dbReference type="Pfam" id="PF00534">
    <property type="entry name" value="Glycos_transf_1"/>
    <property type="match status" value="1"/>
</dbReference>
<name>A0ABS3YEU9_9BACT</name>
<protein>
    <submittedName>
        <fullName evidence="3">Glycosyltransferase</fullName>
        <ecNumber evidence="3">2.4.-.-</ecNumber>
    </submittedName>
</protein>
<reference evidence="4" key="1">
    <citation type="submission" date="2021-03" db="EMBL/GenBank/DDBJ databases">
        <title>Assistant Professor.</title>
        <authorList>
            <person name="Huq M.A."/>
        </authorList>
    </citation>
    <scope>NUCLEOTIDE SEQUENCE [LARGE SCALE GENOMIC DNA]</scope>
    <source>
        <strain evidence="4">MAH-28</strain>
    </source>
</reference>
<proteinExistence type="predicted"/>
<keyword evidence="4" id="KW-1185">Reference proteome</keyword>
<accession>A0ABS3YEU9</accession>
<dbReference type="GO" id="GO:0016757">
    <property type="term" value="F:glycosyltransferase activity"/>
    <property type="evidence" value="ECO:0007669"/>
    <property type="project" value="UniProtKB-KW"/>
</dbReference>
<keyword evidence="1 3" id="KW-0808">Transferase</keyword>
<comment type="caution">
    <text evidence="3">The sequence shown here is derived from an EMBL/GenBank/DDBJ whole genome shotgun (WGS) entry which is preliminary data.</text>
</comment>
<gene>
    <name evidence="3" type="ORF">J7I43_13370</name>
</gene>
<dbReference type="PANTHER" id="PTHR46401">
    <property type="entry name" value="GLYCOSYLTRANSFERASE WBBK-RELATED"/>
    <property type="match status" value="1"/>
</dbReference>
<evidence type="ECO:0000256" key="1">
    <source>
        <dbReference type="ARBA" id="ARBA00022679"/>
    </source>
</evidence>
<sequence length="356" mass="39638">MRIAVNALPLMQDSAANTGNVPFELMSRLCSLHPDAEFIFIAGKPWEPRPALPPNCEIAVLKPFAGGGIGQYFWRRFQWNRLLKKYKTDRLLCIDDVLPFPAEVQAHLLLTRKTSLPDRPSTSEYIRRFRSVNVFSEFMKEQIGGRYGGLEQKFNMLVPGVSEIFMPLNWEERELVKQEFAGGMEYFIAVGEIHPDNNIIPLLKAFSMLKKRLRSNIKLVLAGDLTPEGEEIAEALQTYKFREDVIWLQEVEEENLAKLIGGAYALVHAAGADGLAVPVLQAQRCQVPAVVLFAGASTEAGKDAALNAVPGDVTDLSEKMSALYKDELLRSRLLDHISRVPSWDDAAGQLGQAITA</sequence>
<dbReference type="RefSeq" id="WP_209146183.1">
    <property type="nucleotide sequence ID" value="NZ_JAGHKP010000002.1"/>
</dbReference>
<dbReference type="EMBL" id="JAGHKP010000002">
    <property type="protein sequence ID" value="MBO9153211.1"/>
    <property type="molecule type" value="Genomic_DNA"/>
</dbReference>
<dbReference type="EC" id="2.4.-.-" evidence="3"/>